<accession>A0A0J9S2M4</accession>
<protein>
    <recommendedName>
        <fullName evidence="4">Variable surface protein</fullName>
    </recommendedName>
</protein>
<evidence type="ECO:0000313" key="3">
    <source>
        <dbReference type="Proteomes" id="UP000053562"/>
    </source>
</evidence>
<dbReference type="AlphaFoldDB" id="A0A0J9S2M4"/>
<evidence type="ECO:0000313" key="2">
    <source>
        <dbReference type="EMBL" id="KMZ77031.1"/>
    </source>
</evidence>
<sequence length="338" mass="39443">MSYDILDLKKWENEYPFLNGVSELYDEFNNDEYVETSEHLYDTLCFTIINYAKGNVEQNKYICKKLMRNLKYFSLSSVYYEVSNDYCNILFHWLYNSLEEGKITYPIIDECFDTYNSHSLMKGNTVKKCHYHKNSKFHEPTKITLLDIFNDKTQIIKDTLKDVNVLNSNRGRKYVCECVKIYKYMKEKYCDKGKSNEEDYKSTCIKLDNFRQSYDIFYNSQVGSIFEIPSLYDKDKEFLAKCPPDVQDKLLRLDEVDTQDASLGERPPEPDEYPDGPLSGELRKPLGSGDNSMKKSITTTIGTVAGASSLLALLYKVNTKINLNIRTIIYKCVYTKYT</sequence>
<gene>
    <name evidence="2" type="ORF">PVIIG_05228</name>
</gene>
<evidence type="ECO:0008006" key="4">
    <source>
        <dbReference type="Google" id="ProtNLM"/>
    </source>
</evidence>
<evidence type="ECO:0000256" key="1">
    <source>
        <dbReference type="SAM" id="MobiDB-lite"/>
    </source>
</evidence>
<name>A0A0J9S2M4_PLAVI</name>
<reference evidence="2 3" key="1">
    <citation type="submission" date="2011-08" db="EMBL/GenBank/DDBJ databases">
        <title>The Genome Sequence of Plasmodium vivax India VII.</title>
        <authorList>
            <consortium name="The Broad Institute Genome Sequencing Platform"/>
            <consortium name="The Broad Institute Genome Sequencing Center for Infectious Disease"/>
            <person name="Neafsey D."/>
            <person name="Carlton J."/>
            <person name="Barnwell J."/>
            <person name="Collins W."/>
            <person name="Escalante A."/>
            <person name="Mullikin J."/>
            <person name="Saul A."/>
            <person name="Guigo R."/>
            <person name="Camara F."/>
            <person name="Young S.K."/>
            <person name="Zeng Q."/>
            <person name="Gargeya S."/>
            <person name="Fitzgerald M."/>
            <person name="Haas B."/>
            <person name="Abouelleil A."/>
            <person name="Alvarado L."/>
            <person name="Arachchi H.M."/>
            <person name="Berlin A."/>
            <person name="Brown A."/>
            <person name="Chapman S.B."/>
            <person name="Chen Z."/>
            <person name="Dunbar C."/>
            <person name="Freedman E."/>
            <person name="Gearin G."/>
            <person name="Gellesch M."/>
            <person name="Goldberg J."/>
            <person name="Griggs A."/>
            <person name="Gujja S."/>
            <person name="Heiman D."/>
            <person name="Howarth C."/>
            <person name="Larson L."/>
            <person name="Lui A."/>
            <person name="MacDonald P.J.P."/>
            <person name="Montmayeur A."/>
            <person name="Murphy C."/>
            <person name="Neiman D."/>
            <person name="Pearson M."/>
            <person name="Priest M."/>
            <person name="Roberts A."/>
            <person name="Saif S."/>
            <person name="Shea T."/>
            <person name="Shenoy N."/>
            <person name="Sisk P."/>
            <person name="Stolte C."/>
            <person name="Sykes S."/>
            <person name="Wortman J."/>
            <person name="Nusbaum C."/>
            <person name="Birren B."/>
        </authorList>
    </citation>
    <scope>NUCLEOTIDE SEQUENCE [LARGE SCALE GENOMIC DNA]</scope>
    <source>
        <strain evidence="2 3">India VII</strain>
    </source>
</reference>
<dbReference type="EMBL" id="KQ234532">
    <property type="protein sequence ID" value="KMZ77031.1"/>
    <property type="molecule type" value="Genomic_DNA"/>
</dbReference>
<dbReference type="Proteomes" id="UP000053562">
    <property type="component" value="Unassembled WGS sequence"/>
</dbReference>
<feature type="region of interest" description="Disordered" evidence="1">
    <location>
        <begin position="258"/>
        <end position="291"/>
    </location>
</feature>
<organism evidence="2 3">
    <name type="scientific">Plasmodium vivax India VII</name>
    <dbReference type="NCBI Taxonomy" id="1077284"/>
    <lineage>
        <taxon>Eukaryota</taxon>
        <taxon>Sar</taxon>
        <taxon>Alveolata</taxon>
        <taxon>Apicomplexa</taxon>
        <taxon>Aconoidasida</taxon>
        <taxon>Haemosporida</taxon>
        <taxon>Plasmodiidae</taxon>
        <taxon>Plasmodium</taxon>
        <taxon>Plasmodium (Plasmodium)</taxon>
    </lineage>
</organism>
<proteinExistence type="predicted"/>